<keyword evidence="4 11" id="KW-0378">Hydrolase</keyword>
<dbReference type="SUPFAM" id="SSF52540">
    <property type="entry name" value="P-loop containing nucleoside triphosphate hydrolases"/>
    <property type="match status" value="1"/>
</dbReference>
<name>A0A2V1DCE9_9PLEO</name>
<dbReference type="SMART" id="SM00382">
    <property type="entry name" value="AAA"/>
    <property type="match status" value="1"/>
</dbReference>
<dbReference type="GO" id="GO:0003724">
    <property type="term" value="F:RNA helicase activity"/>
    <property type="evidence" value="ECO:0007669"/>
    <property type="project" value="UniProtKB-EC"/>
</dbReference>
<dbReference type="Pfam" id="PF00270">
    <property type="entry name" value="DEAD"/>
    <property type="match status" value="1"/>
</dbReference>
<evidence type="ECO:0000256" key="6">
    <source>
        <dbReference type="ARBA" id="ARBA00022840"/>
    </source>
</evidence>
<dbReference type="InterPro" id="IPR027417">
    <property type="entry name" value="P-loop_NTPase"/>
</dbReference>
<dbReference type="GO" id="GO:0016787">
    <property type="term" value="F:hydrolase activity"/>
    <property type="evidence" value="ECO:0007669"/>
    <property type="project" value="UniProtKB-KW"/>
</dbReference>
<dbReference type="PANTHER" id="PTHR18934:SF109">
    <property type="entry name" value="ATP-DEPENDENT RNA HELICASE DHX15 HOMOLOG"/>
    <property type="match status" value="1"/>
</dbReference>
<evidence type="ECO:0000256" key="5">
    <source>
        <dbReference type="ARBA" id="ARBA00022806"/>
    </source>
</evidence>
<evidence type="ECO:0000256" key="1">
    <source>
        <dbReference type="ARBA" id="ARBA00012552"/>
    </source>
</evidence>
<dbReference type="InterPro" id="IPR007502">
    <property type="entry name" value="Helicase-assoc_dom"/>
</dbReference>
<sequence>MNPITNKPYSANCKAVRAAAAKLPVAQALPKLRQTIRDNRVTILVGETGSGKTTQLPQALLEEFPHERIVLTQNRQLAARKVADRLAQELDVEVGGDIVGLKHKGCNLTTPATRLTVITDGSLLMQAKAEQNLQSPKVVIIDDAHEHTAATDLILGLLKSLTKSLDDLKIVIMSATIDTDLFRQYFEGAVVETVSGRSYGVEIVYLPEPPMSEFDALLDVIIHVHLYEKGGDILVFVSGVKEALKVINHVQAALTGPKACMKGDEVGPIEIFPLYSQLAAEKQDTAVNSVAPVGRTIGKGRKIIVATNIAETSITLVGVTHVIDSGRVKVKVWDPRSECWTLHDLWASKDVAAQRAGRAGRTAPGKAYRMATREGFHSQLPNRSVAGIQVCDMIGESLNILTMGLNPITFPYIVAPATETVMTAFGILQKLGAINPRGELTESGKAISGLPCSPYNAYTVLLSESFGCTSQILSIVSIIEASEGGQVFVQPTNEEEKKALGKICAFFQHPSGDHLTLFNIYMAYRQASLDNKTDEFVKENTLRKSVLRDADNTRSRLVGIMFNRARNNKGTFRSLRDDDPMYYVKIISALAAGNFTRVAKRIPNSKTLFETVRGGVTVTLDHHTKLSQSSEWVYNELQGTKSGKVMRLATAIVPEQLIKSFPVHWIDEQFFLPEGHIKDALVKTIANMTGLPEKDVLVALPKPTKPRDN</sequence>
<reference evidence="11 12" key="1">
    <citation type="journal article" date="2018" name="Sci. Rep.">
        <title>Comparative genomics provides insights into the lifestyle and reveals functional heterogeneity of dark septate endophytic fungi.</title>
        <authorList>
            <person name="Knapp D.G."/>
            <person name="Nemeth J.B."/>
            <person name="Barry K."/>
            <person name="Hainaut M."/>
            <person name="Henrissat B."/>
            <person name="Johnson J."/>
            <person name="Kuo A."/>
            <person name="Lim J.H.P."/>
            <person name="Lipzen A."/>
            <person name="Nolan M."/>
            <person name="Ohm R.A."/>
            <person name="Tamas L."/>
            <person name="Grigoriev I.V."/>
            <person name="Spatafora J.W."/>
            <person name="Nagy L.G."/>
            <person name="Kovacs G.M."/>
        </authorList>
    </citation>
    <scope>NUCLEOTIDE SEQUENCE [LARGE SCALE GENOMIC DNA]</scope>
    <source>
        <strain evidence="11 12">DSE2036</strain>
    </source>
</reference>
<dbReference type="CDD" id="cd17917">
    <property type="entry name" value="DEXHc_RHA-like"/>
    <property type="match status" value="1"/>
</dbReference>
<feature type="domain" description="Helicase ATP-binding" evidence="9">
    <location>
        <begin position="33"/>
        <end position="195"/>
    </location>
</feature>
<dbReference type="GO" id="GO:0003723">
    <property type="term" value="F:RNA binding"/>
    <property type="evidence" value="ECO:0007669"/>
    <property type="project" value="TreeGrafter"/>
</dbReference>
<dbReference type="PANTHER" id="PTHR18934">
    <property type="entry name" value="ATP-DEPENDENT RNA HELICASE"/>
    <property type="match status" value="1"/>
</dbReference>
<accession>A0A2V1DCE9</accession>
<dbReference type="Pfam" id="PF00271">
    <property type="entry name" value="Helicase_C"/>
    <property type="match status" value="1"/>
</dbReference>
<dbReference type="GO" id="GO:0006397">
    <property type="term" value="P:mRNA processing"/>
    <property type="evidence" value="ECO:0007669"/>
    <property type="project" value="UniProtKB-KW"/>
</dbReference>
<dbReference type="STRING" id="97972.A0A2V1DCE9"/>
<dbReference type="InterPro" id="IPR001650">
    <property type="entry name" value="Helicase_C-like"/>
</dbReference>
<dbReference type="SMART" id="SM00847">
    <property type="entry name" value="HA2"/>
    <property type="match status" value="1"/>
</dbReference>
<keyword evidence="12" id="KW-1185">Reference proteome</keyword>
<organism evidence="11 12">
    <name type="scientific">Periconia macrospinosa</name>
    <dbReference type="NCBI Taxonomy" id="97972"/>
    <lineage>
        <taxon>Eukaryota</taxon>
        <taxon>Fungi</taxon>
        <taxon>Dikarya</taxon>
        <taxon>Ascomycota</taxon>
        <taxon>Pezizomycotina</taxon>
        <taxon>Dothideomycetes</taxon>
        <taxon>Pleosporomycetidae</taxon>
        <taxon>Pleosporales</taxon>
        <taxon>Massarineae</taxon>
        <taxon>Periconiaceae</taxon>
        <taxon>Periconia</taxon>
    </lineage>
</organism>
<dbReference type="GO" id="GO:0008380">
    <property type="term" value="P:RNA splicing"/>
    <property type="evidence" value="ECO:0007669"/>
    <property type="project" value="UniProtKB-KW"/>
</dbReference>
<dbReference type="SMART" id="SM00487">
    <property type="entry name" value="DEXDc"/>
    <property type="match status" value="1"/>
</dbReference>
<dbReference type="CDD" id="cd18791">
    <property type="entry name" value="SF2_C_RHA"/>
    <property type="match status" value="1"/>
</dbReference>
<dbReference type="InterPro" id="IPR011545">
    <property type="entry name" value="DEAD/DEAH_box_helicase_dom"/>
</dbReference>
<evidence type="ECO:0000256" key="8">
    <source>
        <dbReference type="ARBA" id="ARBA00047984"/>
    </source>
</evidence>
<keyword evidence="5" id="KW-0347">Helicase</keyword>
<dbReference type="PROSITE" id="PS51192">
    <property type="entry name" value="HELICASE_ATP_BIND_1"/>
    <property type="match status" value="1"/>
</dbReference>
<proteinExistence type="predicted"/>
<evidence type="ECO:0000256" key="7">
    <source>
        <dbReference type="ARBA" id="ARBA00023187"/>
    </source>
</evidence>
<keyword evidence="3" id="KW-0547">Nucleotide-binding</keyword>
<dbReference type="InterPro" id="IPR014001">
    <property type="entry name" value="Helicase_ATP-bd"/>
</dbReference>
<comment type="catalytic activity">
    <reaction evidence="8">
        <text>ATP + H2O = ADP + phosphate + H(+)</text>
        <dbReference type="Rhea" id="RHEA:13065"/>
        <dbReference type="ChEBI" id="CHEBI:15377"/>
        <dbReference type="ChEBI" id="CHEBI:15378"/>
        <dbReference type="ChEBI" id="CHEBI:30616"/>
        <dbReference type="ChEBI" id="CHEBI:43474"/>
        <dbReference type="ChEBI" id="CHEBI:456216"/>
        <dbReference type="EC" id="3.6.4.13"/>
    </reaction>
</comment>
<gene>
    <name evidence="11" type="ORF">DM02DRAFT_691192</name>
</gene>
<dbReference type="EMBL" id="KZ805503">
    <property type="protein sequence ID" value="PVH95233.1"/>
    <property type="molecule type" value="Genomic_DNA"/>
</dbReference>
<keyword evidence="6" id="KW-0067">ATP-binding</keyword>
<protein>
    <recommendedName>
        <fullName evidence="1">RNA helicase</fullName>
        <ecNumber evidence="1">3.6.4.13</ecNumber>
    </recommendedName>
</protein>
<feature type="domain" description="Helicase C-terminal" evidence="10">
    <location>
        <begin position="216"/>
        <end position="409"/>
    </location>
</feature>
<dbReference type="OrthoDB" id="3752560at2759"/>
<dbReference type="PROSITE" id="PS51194">
    <property type="entry name" value="HELICASE_CTER"/>
    <property type="match status" value="1"/>
</dbReference>
<evidence type="ECO:0000259" key="9">
    <source>
        <dbReference type="PROSITE" id="PS51192"/>
    </source>
</evidence>
<dbReference type="Gene3D" id="1.20.120.1080">
    <property type="match status" value="1"/>
</dbReference>
<dbReference type="Gene3D" id="3.40.50.300">
    <property type="entry name" value="P-loop containing nucleotide triphosphate hydrolases"/>
    <property type="match status" value="2"/>
</dbReference>
<evidence type="ECO:0000256" key="4">
    <source>
        <dbReference type="ARBA" id="ARBA00022801"/>
    </source>
</evidence>
<evidence type="ECO:0000256" key="3">
    <source>
        <dbReference type="ARBA" id="ARBA00022741"/>
    </source>
</evidence>
<evidence type="ECO:0000259" key="10">
    <source>
        <dbReference type="PROSITE" id="PS51194"/>
    </source>
</evidence>
<evidence type="ECO:0000313" key="12">
    <source>
        <dbReference type="Proteomes" id="UP000244855"/>
    </source>
</evidence>
<dbReference type="EC" id="3.6.4.13" evidence="1"/>
<dbReference type="AlphaFoldDB" id="A0A2V1DCE9"/>
<dbReference type="GO" id="GO:0005524">
    <property type="term" value="F:ATP binding"/>
    <property type="evidence" value="ECO:0007669"/>
    <property type="project" value="UniProtKB-KW"/>
</dbReference>
<keyword evidence="2" id="KW-0507">mRNA processing</keyword>
<keyword evidence="7" id="KW-0508">mRNA splicing</keyword>
<evidence type="ECO:0000256" key="2">
    <source>
        <dbReference type="ARBA" id="ARBA00022664"/>
    </source>
</evidence>
<dbReference type="InterPro" id="IPR003593">
    <property type="entry name" value="AAA+_ATPase"/>
</dbReference>
<evidence type="ECO:0000313" key="11">
    <source>
        <dbReference type="EMBL" id="PVH95233.1"/>
    </source>
</evidence>
<dbReference type="SMART" id="SM00490">
    <property type="entry name" value="HELICc"/>
    <property type="match status" value="1"/>
</dbReference>
<dbReference type="Proteomes" id="UP000244855">
    <property type="component" value="Unassembled WGS sequence"/>
</dbReference>